<dbReference type="PRINTS" id="PR01035">
    <property type="entry name" value="TCRTETA"/>
</dbReference>
<feature type="transmembrane region" description="Helical" evidence="6">
    <location>
        <begin position="88"/>
        <end position="107"/>
    </location>
</feature>
<dbReference type="AlphaFoldDB" id="A0A7W5CAT3"/>
<dbReference type="InterPro" id="IPR001958">
    <property type="entry name" value="Tet-R_TetA/multi-R_MdtG-like"/>
</dbReference>
<keyword evidence="3 6" id="KW-0812">Transmembrane</keyword>
<feature type="transmembrane region" description="Helical" evidence="6">
    <location>
        <begin position="224"/>
        <end position="242"/>
    </location>
</feature>
<evidence type="ECO:0000256" key="2">
    <source>
        <dbReference type="ARBA" id="ARBA00022448"/>
    </source>
</evidence>
<feature type="transmembrane region" description="Helical" evidence="6">
    <location>
        <begin position="21"/>
        <end position="48"/>
    </location>
</feature>
<dbReference type="GO" id="GO:0022857">
    <property type="term" value="F:transmembrane transporter activity"/>
    <property type="evidence" value="ECO:0007669"/>
    <property type="project" value="InterPro"/>
</dbReference>
<dbReference type="InterPro" id="IPR036259">
    <property type="entry name" value="MFS_trans_sf"/>
</dbReference>
<gene>
    <name evidence="8" type="ORF">FHS16_004404</name>
</gene>
<sequence length="423" mass="47176">MLKDILLPRRRMSEQRRGLHTAIVEGIPATIIGNLLGGPLLTAYLLYLGAKSDAIGAALAIPAFANLVQLIIAFYMHRFENRRRYVMIFSLVHRSLWTATGLIPFWVPEGYWVAAYIVMFTVSYICAQSAGVLWTSLVADMVPAQVRGRYFGIRNTIHWAVASLCLLIGGQILNRLPEGSGFVVLYVICAAATVWNGIELYRYPNLPLERSIEASKWKRLKKPLGDLTFLLATLFLATFILIQNIAVPFFSYVMLDIVNLNYTWVTVITTIQMIVMMFSYYYWGNMNSKYSTRALLRWALPIIGIACLLWGGMAFLPAILILIAVHIVLGVGVGGYNLLAFNFIIGDTPKSERPMYIAVFSALTGITGFAGPLLGGWIYKRVADSPYWVQSYGIAMMTGATLLVMAFVIGPLVLKDKNQKSDR</sequence>
<keyword evidence="2" id="KW-0813">Transport</keyword>
<evidence type="ECO:0000256" key="1">
    <source>
        <dbReference type="ARBA" id="ARBA00004651"/>
    </source>
</evidence>
<keyword evidence="9" id="KW-1185">Reference proteome</keyword>
<feature type="transmembrane region" description="Helical" evidence="6">
    <location>
        <begin position="391"/>
        <end position="414"/>
    </location>
</feature>
<dbReference type="GO" id="GO:0005886">
    <property type="term" value="C:plasma membrane"/>
    <property type="evidence" value="ECO:0007669"/>
    <property type="project" value="UniProtKB-SubCell"/>
</dbReference>
<organism evidence="8 9">
    <name type="scientific">Paenibacillus endophyticus</name>
    <dbReference type="NCBI Taxonomy" id="1294268"/>
    <lineage>
        <taxon>Bacteria</taxon>
        <taxon>Bacillati</taxon>
        <taxon>Bacillota</taxon>
        <taxon>Bacilli</taxon>
        <taxon>Bacillales</taxon>
        <taxon>Paenibacillaceae</taxon>
        <taxon>Paenibacillus</taxon>
    </lineage>
</organism>
<dbReference type="InterPro" id="IPR052528">
    <property type="entry name" value="Sugar_transport-like"/>
</dbReference>
<dbReference type="Proteomes" id="UP000518605">
    <property type="component" value="Unassembled WGS sequence"/>
</dbReference>
<feature type="domain" description="Major facilitator superfamily (MFS) profile" evidence="7">
    <location>
        <begin position="224"/>
        <end position="423"/>
    </location>
</feature>
<name>A0A7W5CAT3_9BACL</name>
<dbReference type="PROSITE" id="PS50850">
    <property type="entry name" value="MFS"/>
    <property type="match status" value="1"/>
</dbReference>
<dbReference type="SUPFAM" id="SSF103473">
    <property type="entry name" value="MFS general substrate transporter"/>
    <property type="match status" value="1"/>
</dbReference>
<reference evidence="8 9" key="1">
    <citation type="submission" date="2020-08" db="EMBL/GenBank/DDBJ databases">
        <title>Genomic Encyclopedia of Type Strains, Phase III (KMG-III): the genomes of soil and plant-associated and newly described type strains.</title>
        <authorList>
            <person name="Whitman W."/>
        </authorList>
    </citation>
    <scope>NUCLEOTIDE SEQUENCE [LARGE SCALE GENOMIC DNA]</scope>
    <source>
        <strain evidence="8 9">CECT 8234</strain>
    </source>
</reference>
<evidence type="ECO:0000256" key="4">
    <source>
        <dbReference type="ARBA" id="ARBA00022989"/>
    </source>
</evidence>
<feature type="transmembrane region" description="Helical" evidence="6">
    <location>
        <begin position="262"/>
        <end position="283"/>
    </location>
</feature>
<feature type="transmembrane region" description="Helical" evidence="6">
    <location>
        <begin position="356"/>
        <end position="379"/>
    </location>
</feature>
<comment type="subcellular location">
    <subcellularLocation>
        <location evidence="1">Cell membrane</location>
        <topology evidence="1">Multi-pass membrane protein</topology>
    </subcellularLocation>
</comment>
<feature type="transmembrane region" description="Helical" evidence="6">
    <location>
        <begin position="179"/>
        <end position="203"/>
    </location>
</feature>
<dbReference type="PANTHER" id="PTHR23526:SF2">
    <property type="entry name" value="MAJOR FACILITATOR SUPERFAMILY (MFS) PROFILE DOMAIN-CONTAINING PROTEIN"/>
    <property type="match status" value="1"/>
</dbReference>
<dbReference type="PANTHER" id="PTHR23526">
    <property type="entry name" value="INTEGRAL MEMBRANE TRANSPORT PROTEIN-RELATED"/>
    <property type="match status" value="1"/>
</dbReference>
<dbReference type="InterPro" id="IPR011701">
    <property type="entry name" value="MFS"/>
</dbReference>
<feature type="transmembrane region" description="Helical" evidence="6">
    <location>
        <begin position="54"/>
        <end position="76"/>
    </location>
</feature>
<dbReference type="InterPro" id="IPR020846">
    <property type="entry name" value="MFS_dom"/>
</dbReference>
<evidence type="ECO:0000313" key="8">
    <source>
        <dbReference type="EMBL" id="MBB3154322.1"/>
    </source>
</evidence>
<proteinExistence type="predicted"/>
<evidence type="ECO:0000256" key="6">
    <source>
        <dbReference type="SAM" id="Phobius"/>
    </source>
</evidence>
<evidence type="ECO:0000256" key="3">
    <source>
        <dbReference type="ARBA" id="ARBA00022692"/>
    </source>
</evidence>
<keyword evidence="5 6" id="KW-0472">Membrane</keyword>
<feature type="transmembrane region" description="Helical" evidence="6">
    <location>
        <begin position="319"/>
        <end position="344"/>
    </location>
</feature>
<comment type="caution">
    <text evidence="8">The sequence shown here is derived from an EMBL/GenBank/DDBJ whole genome shotgun (WGS) entry which is preliminary data.</text>
</comment>
<feature type="transmembrane region" description="Helical" evidence="6">
    <location>
        <begin position="156"/>
        <end position="173"/>
    </location>
</feature>
<keyword evidence="4 6" id="KW-1133">Transmembrane helix</keyword>
<protein>
    <submittedName>
        <fullName evidence="8">MFS family permease</fullName>
    </submittedName>
</protein>
<dbReference type="Gene3D" id="1.20.1250.20">
    <property type="entry name" value="MFS general substrate transporter like domains"/>
    <property type="match status" value="2"/>
</dbReference>
<feature type="transmembrane region" description="Helical" evidence="6">
    <location>
        <begin position="295"/>
        <end position="313"/>
    </location>
</feature>
<evidence type="ECO:0000313" key="9">
    <source>
        <dbReference type="Proteomes" id="UP000518605"/>
    </source>
</evidence>
<evidence type="ECO:0000256" key="5">
    <source>
        <dbReference type="ARBA" id="ARBA00023136"/>
    </source>
</evidence>
<evidence type="ECO:0000259" key="7">
    <source>
        <dbReference type="PROSITE" id="PS50850"/>
    </source>
</evidence>
<accession>A0A7W5CAT3</accession>
<dbReference type="Pfam" id="PF07690">
    <property type="entry name" value="MFS_1"/>
    <property type="match status" value="1"/>
</dbReference>
<dbReference type="RefSeq" id="WP_183567545.1">
    <property type="nucleotide sequence ID" value="NZ_CBCSLB010000016.1"/>
</dbReference>
<feature type="transmembrane region" description="Helical" evidence="6">
    <location>
        <begin position="113"/>
        <end position="135"/>
    </location>
</feature>
<dbReference type="EMBL" id="JACHXW010000015">
    <property type="protein sequence ID" value="MBB3154322.1"/>
    <property type="molecule type" value="Genomic_DNA"/>
</dbReference>